<evidence type="ECO:0008006" key="3">
    <source>
        <dbReference type="Google" id="ProtNLM"/>
    </source>
</evidence>
<keyword evidence="2" id="KW-1185">Reference proteome</keyword>
<dbReference type="Proteomes" id="UP001586593">
    <property type="component" value="Unassembled WGS sequence"/>
</dbReference>
<protein>
    <recommendedName>
        <fullName evidence="3">Carboxymethylenebutenolidase</fullName>
    </recommendedName>
</protein>
<name>A0ABR3VXT3_9PEZI</name>
<dbReference type="Gene3D" id="3.10.450.50">
    <property type="match status" value="1"/>
</dbReference>
<dbReference type="SUPFAM" id="SSF54427">
    <property type="entry name" value="NTF2-like"/>
    <property type="match status" value="1"/>
</dbReference>
<proteinExistence type="predicted"/>
<gene>
    <name evidence="1" type="ORF">VTK73DRAFT_10221</name>
</gene>
<evidence type="ECO:0000313" key="2">
    <source>
        <dbReference type="Proteomes" id="UP001586593"/>
    </source>
</evidence>
<dbReference type="InterPro" id="IPR032710">
    <property type="entry name" value="NTF2-like_dom_sf"/>
</dbReference>
<dbReference type="InterPro" id="IPR009959">
    <property type="entry name" value="Cyclase_SnoaL-like"/>
</dbReference>
<dbReference type="PANTHER" id="PTHR38436:SF3">
    <property type="entry name" value="CARBOXYMETHYLENEBUTENOLIDASE-RELATED"/>
    <property type="match status" value="1"/>
</dbReference>
<sequence length="419" mass="46340">MYNDISKPPPPLPSIQFQELGPGIALLLPLSRRGQGPGLIILVPGGEEQLTIADGVPSPLIKWAEEGYAVVEIQQRALEAVDAALKKAVESLSRCGKCDSDKYGGKIGLVSYDPSLWNQVAPALKESAPSIVAAVSYGNADQEGNLAACPVPVLYQLAGKASTPGPDRRIHPDDKVVCYYPGMSSFKFATPFQPSFHYPTEALSHTRSLQHLKSRMGGPYFDLETIWDEHTYYEFADRSVEHTMSTMVQEPYVNHVTTLTGGVGRSALSEFYRDNFIFLNSLDTELELVSRSIGIDRVIDEFIFKFTHDRMIDWLLPGVPPTGLKAEIPFTAVVNIRGDRLYHEHIAWDQGTLLRQLGLLPEYLPFVYPQTSSSSSSSSSGGQRVEYRVPVAGIDTAKKLRDRSSVPSNDMFRFKTRTV</sequence>
<organism evidence="1 2">
    <name type="scientific">Phialemonium thermophilum</name>
    <dbReference type="NCBI Taxonomy" id="223376"/>
    <lineage>
        <taxon>Eukaryota</taxon>
        <taxon>Fungi</taxon>
        <taxon>Dikarya</taxon>
        <taxon>Ascomycota</taxon>
        <taxon>Pezizomycotina</taxon>
        <taxon>Sordariomycetes</taxon>
        <taxon>Sordariomycetidae</taxon>
        <taxon>Cephalothecales</taxon>
        <taxon>Cephalothecaceae</taxon>
        <taxon>Phialemonium</taxon>
    </lineage>
</organism>
<reference evidence="1 2" key="1">
    <citation type="journal article" date="2024" name="Commun. Biol.">
        <title>Comparative genomic analysis of thermophilic fungi reveals convergent evolutionary adaptations and gene losses.</title>
        <authorList>
            <person name="Steindorff A.S."/>
            <person name="Aguilar-Pontes M.V."/>
            <person name="Robinson A.J."/>
            <person name="Andreopoulos B."/>
            <person name="LaButti K."/>
            <person name="Kuo A."/>
            <person name="Mondo S."/>
            <person name="Riley R."/>
            <person name="Otillar R."/>
            <person name="Haridas S."/>
            <person name="Lipzen A."/>
            <person name="Grimwood J."/>
            <person name="Schmutz J."/>
            <person name="Clum A."/>
            <person name="Reid I.D."/>
            <person name="Moisan M.C."/>
            <person name="Butler G."/>
            <person name="Nguyen T.T.M."/>
            <person name="Dewar K."/>
            <person name="Conant G."/>
            <person name="Drula E."/>
            <person name="Henrissat B."/>
            <person name="Hansel C."/>
            <person name="Singer S."/>
            <person name="Hutchinson M.I."/>
            <person name="de Vries R.P."/>
            <person name="Natvig D.O."/>
            <person name="Powell A.J."/>
            <person name="Tsang A."/>
            <person name="Grigoriev I.V."/>
        </authorList>
    </citation>
    <scope>NUCLEOTIDE SEQUENCE [LARGE SCALE GENOMIC DNA]</scope>
    <source>
        <strain evidence="1 2">ATCC 24622</strain>
    </source>
</reference>
<accession>A0ABR3VXT3</accession>
<dbReference type="PANTHER" id="PTHR38436">
    <property type="entry name" value="POLYKETIDE CYCLASE SNOAL-LIKE DOMAIN"/>
    <property type="match status" value="1"/>
</dbReference>
<comment type="caution">
    <text evidence="1">The sequence shown here is derived from an EMBL/GenBank/DDBJ whole genome shotgun (WGS) entry which is preliminary data.</text>
</comment>
<dbReference type="EMBL" id="JAZHXJ010000948">
    <property type="protein sequence ID" value="KAL1847976.1"/>
    <property type="molecule type" value="Genomic_DNA"/>
</dbReference>
<evidence type="ECO:0000313" key="1">
    <source>
        <dbReference type="EMBL" id="KAL1847976.1"/>
    </source>
</evidence>